<feature type="domain" description="Methyltransferase" evidence="1">
    <location>
        <begin position="48"/>
        <end position="135"/>
    </location>
</feature>
<keyword evidence="3" id="KW-1185">Reference proteome</keyword>
<dbReference type="PANTHER" id="PTHR43464:SF90">
    <property type="entry name" value="METHYLTRANSFERASE TYPE 11"/>
    <property type="match status" value="1"/>
</dbReference>
<dbReference type="Gene3D" id="3.40.50.150">
    <property type="entry name" value="Vaccinia Virus protein VP39"/>
    <property type="match status" value="1"/>
</dbReference>
<dbReference type="EMBL" id="PTIX01000042">
    <property type="protein sequence ID" value="PPK61348.1"/>
    <property type="molecule type" value="Genomic_DNA"/>
</dbReference>
<keyword evidence="2" id="KW-0489">Methyltransferase</keyword>
<name>A0A2S6GBH9_9PSEU</name>
<dbReference type="InterPro" id="IPR029063">
    <property type="entry name" value="SAM-dependent_MTases_sf"/>
</dbReference>
<reference evidence="2 3" key="1">
    <citation type="submission" date="2018-02" db="EMBL/GenBank/DDBJ databases">
        <title>Genomic Encyclopedia of Archaeal and Bacterial Type Strains, Phase II (KMG-II): from individual species to whole genera.</title>
        <authorList>
            <person name="Goeker M."/>
        </authorList>
    </citation>
    <scope>NUCLEOTIDE SEQUENCE [LARGE SCALE GENOMIC DNA]</scope>
    <source>
        <strain evidence="2 3">YU 961-1</strain>
    </source>
</reference>
<dbReference type="CDD" id="cd02440">
    <property type="entry name" value="AdoMet_MTases"/>
    <property type="match status" value="1"/>
</dbReference>
<sequence>MLCGVATQNPPPAFDLIGRRYDESFVERDVQIAEAAWLVERLPAGSRVLDLGCGSGLPTAKQLLDAGLSVVGIDESEVMLELAREQAPGGDYRHGDLRELTGLGEFDAAVAFFALLMLSKADIELTLRAIRAQLRGPKLLLLSMVQGDFDTFPVNFLGAPTTVSAYPPDQLKQVVADAGFGSVELREFEAEAEPGRIEAQLYLRAVAE</sequence>
<dbReference type="InterPro" id="IPR041698">
    <property type="entry name" value="Methyltransf_25"/>
</dbReference>
<keyword evidence="2" id="KW-0808">Transferase</keyword>
<evidence type="ECO:0000313" key="2">
    <source>
        <dbReference type="EMBL" id="PPK61348.1"/>
    </source>
</evidence>
<dbReference type="PANTHER" id="PTHR43464">
    <property type="entry name" value="METHYLTRANSFERASE"/>
    <property type="match status" value="1"/>
</dbReference>
<dbReference type="OrthoDB" id="9765084at2"/>
<dbReference type="AlphaFoldDB" id="A0A2S6GBH9"/>
<dbReference type="Pfam" id="PF13649">
    <property type="entry name" value="Methyltransf_25"/>
    <property type="match status" value="1"/>
</dbReference>
<organism evidence="2 3">
    <name type="scientific">Actinokineospora auranticolor</name>
    <dbReference type="NCBI Taxonomy" id="155976"/>
    <lineage>
        <taxon>Bacteria</taxon>
        <taxon>Bacillati</taxon>
        <taxon>Actinomycetota</taxon>
        <taxon>Actinomycetes</taxon>
        <taxon>Pseudonocardiales</taxon>
        <taxon>Pseudonocardiaceae</taxon>
        <taxon>Actinokineospora</taxon>
    </lineage>
</organism>
<dbReference type="SUPFAM" id="SSF53335">
    <property type="entry name" value="S-adenosyl-L-methionine-dependent methyltransferases"/>
    <property type="match status" value="1"/>
</dbReference>
<comment type="caution">
    <text evidence="2">The sequence shown here is derived from an EMBL/GenBank/DDBJ whole genome shotgun (WGS) entry which is preliminary data.</text>
</comment>
<dbReference type="GO" id="GO:0008168">
    <property type="term" value="F:methyltransferase activity"/>
    <property type="evidence" value="ECO:0007669"/>
    <property type="project" value="UniProtKB-KW"/>
</dbReference>
<dbReference type="GO" id="GO:0032259">
    <property type="term" value="P:methylation"/>
    <property type="evidence" value="ECO:0007669"/>
    <property type="project" value="UniProtKB-KW"/>
</dbReference>
<dbReference type="Proteomes" id="UP000239203">
    <property type="component" value="Unassembled WGS sequence"/>
</dbReference>
<gene>
    <name evidence="2" type="ORF">CLV40_14221</name>
</gene>
<proteinExistence type="predicted"/>
<evidence type="ECO:0000259" key="1">
    <source>
        <dbReference type="Pfam" id="PF13649"/>
    </source>
</evidence>
<accession>A0A2S6GBH9</accession>
<protein>
    <submittedName>
        <fullName evidence="2">Methyltransferase family protein</fullName>
    </submittedName>
</protein>
<evidence type="ECO:0000313" key="3">
    <source>
        <dbReference type="Proteomes" id="UP000239203"/>
    </source>
</evidence>